<dbReference type="RefSeq" id="WP_071924051.1">
    <property type="nucleotide sequence ID" value="NZ_CP018095.1"/>
</dbReference>
<dbReference type="InterPro" id="IPR012938">
    <property type="entry name" value="Glc/Sorbosone_DH"/>
</dbReference>
<dbReference type="PANTHER" id="PTHR19328">
    <property type="entry name" value="HEDGEHOG-INTERACTING PROTEIN"/>
    <property type="match status" value="1"/>
</dbReference>
<feature type="domain" description="Glucose/Sorbosone dehydrogenase" evidence="1">
    <location>
        <begin position="49"/>
        <end position="379"/>
    </location>
</feature>
<name>A0AAC9JQ52_9HYPH</name>
<dbReference type="EMBL" id="CP018095">
    <property type="protein sequence ID" value="APF38142.1"/>
    <property type="molecule type" value="Genomic_DNA"/>
</dbReference>
<protein>
    <recommendedName>
        <fullName evidence="1">Glucose/Sorbosone dehydrogenase domain-containing protein</fullName>
    </recommendedName>
</protein>
<dbReference type="SUPFAM" id="SSF50952">
    <property type="entry name" value="Soluble quinoprotein glucose dehydrogenase"/>
    <property type="match status" value="1"/>
</dbReference>
<dbReference type="Proteomes" id="UP000182703">
    <property type="component" value="Chromosome"/>
</dbReference>
<dbReference type="PANTHER" id="PTHR19328:SF75">
    <property type="entry name" value="ALDOSE SUGAR DEHYDROGENASE YLII"/>
    <property type="match status" value="1"/>
</dbReference>
<evidence type="ECO:0000259" key="1">
    <source>
        <dbReference type="Pfam" id="PF07995"/>
    </source>
</evidence>
<sequence>MSIGFCGRLSTAAALIFLPALDARSQNAEPLREKTRHGEIVLETVASGLEHPWGLAFLPDGAMLVTERPGDIRLVSPEGAVSPPLAGTPDVADRGQGGLLDIALDPDFTTNRTLYITYGEPRAAGGAGTAVARARLSDDAAALADVTVIFRQEPAHTGANHYGSRLAFAPDGTLFVTLGDRYDLRDSAQDLSTHLGKVVRIRTDGSVPDDNPFIGRQDARPEIWSYGHRNPQSAAINPDTGELWTIEHGARGGDEINITRKGLNYGWPVITYGVDYSGAKIGEGTAKEGMEQPLYYWDPSIAPSGMAFYTGEAFPQWRGSLFIGALAGRMLVRMERKGDRIVGEERMLRDLGERIRDVRQGPDGFLYLLTDAPDGRVLRVRPAG</sequence>
<evidence type="ECO:0000313" key="2">
    <source>
        <dbReference type="EMBL" id="APF38142.1"/>
    </source>
</evidence>
<dbReference type="Gene3D" id="2.120.10.30">
    <property type="entry name" value="TolB, C-terminal domain"/>
    <property type="match status" value="1"/>
</dbReference>
<dbReference type="Pfam" id="PF07995">
    <property type="entry name" value="GSDH"/>
    <property type="match status" value="1"/>
</dbReference>
<dbReference type="InterPro" id="IPR011042">
    <property type="entry name" value="6-blade_b-propeller_TolB-like"/>
</dbReference>
<dbReference type="KEGG" id="cdq:BOQ54_13075"/>
<dbReference type="InterPro" id="IPR011041">
    <property type="entry name" value="Quinoprot_gluc/sorb_DH_b-prop"/>
</dbReference>
<evidence type="ECO:0000313" key="3">
    <source>
        <dbReference type="Proteomes" id="UP000182703"/>
    </source>
</evidence>
<dbReference type="AlphaFoldDB" id="A0AAC9JQ52"/>
<proteinExistence type="predicted"/>
<accession>A0AAC9JQ52</accession>
<organism evidence="2 3">
    <name type="scientific">Chelatococcus daeguensis</name>
    <dbReference type="NCBI Taxonomy" id="444444"/>
    <lineage>
        <taxon>Bacteria</taxon>
        <taxon>Pseudomonadati</taxon>
        <taxon>Pseudomonadota</taxon>
        <taxon>Alphaproteobacteria</taxon>
        <taxon>Hyphomicrobiales</taxon>
        <taxon>Chelatococcaceae</taxon>
        <taxon>Chelatococcus</taxon>
    </lineage>
</organism>
<gene>
    <name evidence="2" type="ORF">BOQ54_13075</name>
</gene>
<reference evidence="2 3" key="1">
    <citation type="submission" date="2016-11" db="EMBL/GenBank/DDBJ databases">
        <title>Complete genome sequence of the aerobically denitrifying bacterium Chelatococcus daeguensis TAD1.</title>
        <authorList>
            <person name="Yang Y."/>
            <person name="Huang S."/>
            <person name="Lin E."/>
        </authorList>
    </citation>
    <scope>NUCLEOTIDE SEQUENCE [LARGE SCALE GENOMIC DNA]</scope>
    <source>
        <strain evidence="2 3">TAD1</strain>
    </source>
</reference>
<keyword evidence="3" id="KW-1185">Reference proteome</keyword>